<dbReference type="GeneID" id="29115635"/>
<protein>
    <submittedName>
        <fullName evidence="1">Uncharacterized protein</fullName>
    </submittedName>
</protein>
<dbReference type="Proteomes" id="UP000077248">
    <property type="component" value="Unassembled WGS sequence"/>
</dbReference>
<name>A0A177D439_ALTAL</name>
<keyword evidence="2" id="KW-1185">Reference proteome</keyword>
<dbReference type="VEuPathDB" id="FungiDB:CC77DRAFT_1100011"/>
<accession>A0A177D439</accession>
<dbReference type="RefSeq" id="XP_018379886.1">
    <property type="nucleotide sequence ID" value="XM_018530041.1"/>
</dbReference>
<reference evidence="1 2" key="1">
    <citation type="submission" date="2016-05" db="EMBL/GenBank/DDBJ databases">
        <title>Comparative analysis of secretome profiles of manganese(II)-oxidizing ascomycete fungi.</title>
        <authorList>
            <consortium name="DOE Joint Genome Institute"/>
            <person name="Zeiner C.A."/>
            <person name="Purvine S.O."/>
            <person name="Zink E.M."/>
            <person name="Wu S."/>
            <person name="Pasa-Tolic L."/>
            <person name="Chaput D.L."/>
            <person name="Haridas S."/>
            <person name="Grigoriev I.V."/>
            <person name="Santelli C.M."/>
            <person name="Hansel C.M."/>
        </authorList>
    </citation>
    <scope>NUCLEOTIDE SEQUENCE [LARGE SCALE GENOMIC DNA]</scope>
    <source>
        <strain evidence="1 2">SRC1lrK2f</strain>
    </source>
</reference>
<evidence type="ECO:0000313" key="2">
    <source>
        <dbReference type="Proteomes" id="UP000077248"/>
    </source>
</evidence>
<proteinExistence type="predicted"/>
<gene>
    <name evidence="1" type="ORF">CC77DRAFT_1100011</name>
</gene>
<dbReference type="AlphaFoldDB" id="A0A177D439"/>
<organism evidence="1 2">
    <name type="scientific">Alternaria alternata</name>
    <name type="common">Alternaria rot fungus</name>
    <name type="synonym">Torula alternata</name>
    <dbReference type="NCBI Taxonomy" id="5599"/>
    <lineage>
        <taxon>Eukaryota</taxon>
        <taxon>Fungi</taxon>
        <taxon>Dikarya</taxon>
        <taxon>Ascomycota</taxon>
        <taxon>Pezizomycotina</taxon>
        <taxon>Dothideomycetes</taxon>
        <taxon>Pleosporomycetidae</taxon>
        <taxon>Pleosporales</taxon>
        <taxon>Pleosporineae</taxon>
        <taxon>Pleosporaceae</taxon>
        <taxon>Alternaria</taxon>
        <taxon>Alternaria sect. Alternaria</taxon>
        <taxon>Alternaria alternata complex</taxon>
    </lineage>
</organism>
<dbReference type="EMBL" id="KV441500">
    <property type="protein sequence ID" value="OAG14465.1"/>
    <property type="molecule type" value="Genomic_DNA"/>
</dbReference>
<sequence length="942" mass="105673">MNRQHAVAEPEQRDEHATEWAHRELNTIPIAVTQTDTPQAMLLIDGCDTLSSFPTSANPRDTSQSTSWVSFQPYQQRAGFAGCNHGQGSGLPEEVEQELAEAELRHAVARYEILEKAKAFSPSSHPRIVDAPCMDPVMGSTITDYGGESGPSNALMHSHQLFSHDPIPNDSGSMQVFNLGVWPTQQIPDTTFDLNPSQDGVHDPDQMSITFPNIHVDNSSAHYQAMYRGPFTETSMLLRTPPYNRMIPILDTGDQANNGSFLEATNPCHSTQSVLTPQGVRSVAVDADDLEINPIDDAAYNMTSPLTVTPWNGNIASHQGHPFVAVSHGLSPYPTIEQSATGCADAIETAAPLLHFQTMTVVSGIGGDQLTIAKRKTCGSNNAGNDKTVSSCALDNIYFHTSPEADRERKRYQPKSRRVTTKASWSCFGCRLNKRKCETSIDGLCLRCKDILNKNAYRTPVQKFTCNVRTKFVDFAYSCFTDVPEEFDDIRLLLESDFAIKRFGFTLPTTIDSIERSQEAMISMIYELVERLRSFLDFMEPLHVRRFSSSFSFPPVLWSYSLSIIKWQKAIGSLWPSLKDDLYFHKEYHIHTMRPISLKSLDHMDYFGDYFSVALLLNIWYEELLAMDKNPIMRSSAKDHFQSALADRILHIYRSLFPTSTVGKASRTEGLDGQAIALSLFPSTTGLLPSHIRHLPMGDIALAILPHRKISICAYENLPAEKADPRCRKPPKHPFPMLKAYVPAQLFVILGLDIDMQVSSTDSQWMEPVELCIRKHLGNYDAGFQKEILDFSPYTVSIGTKALFNDVNRFPTEEGLGHQVRASWDSKGRTLLPRIIEFSIRYCTMLIRFVRLWSLLQKREVTLAEFVMENRDLEDKYFQVLVDDSESSRARLVPVVMSWVSTLGHSVDSEVVQSFLQSLHIREEAPGFGRTIGGLNTAGFLA</sequence>
<dbReference type="KEGG" id="aalt:CC77DRAFT_1100011"/>
<evidence type="ECO:0000313" key="1">
    <source>
        <dbReference type="EMBL" id="OAG14465.1"/>
    </source>
</evidence>